<dbReference type="Proteomes" id="UP000887565">
    <property type="component" value="Unplaced"/>
</dbReference>
<evidence type="ECO:0000313" key="2">
    <source>
        <dbReference type="Proteomes" id="UP000887565"/>
    </source>
</evidence>
<protein>
    <submittedName>
        <fullName evidence="3">Uncharacterized protein</fullName>
    </submittedName>
</protein>
<evidence type="ECO:0000313" key="3">
    <source>
        <dbReference type="WBParaSite" id="nRc.2.0.1.t38394-RA"/>
    </source>
</evidence>
<evidence type="ECO:0000256" key="1">
    <source>
        <dbReference type="SAM" id="MobiDB-lite"/>
    </source>
</evidence>
<sequence length="90" mass="9119">MKKKIHGFSDNTRPVSTISLESPFLTTDLFNLGIAAVASSSVEIAPDSDDDEGELGFRTSGDVIGETTGICSARGGGGGGIESKSISTPG</sequence>
<organism evidence="2 3">
    <name type="scientific">Romanomermis culicivorax</name>
    <name type="common">Nematode worm</name>
    <dbReference type="NCBI Taxonomy" id="13658"/>
    <lineage>
        <taxon>Eukaryota</taxon>
        <taxon>Metazoa</taxon>
        <taxon>Ecdysozoa</taxon>
        <taxon>Nematoda</taxon>
        <taxon>Enoplea</taxon>
        <taxon>Dorylaimia</taxon>
        <taxon>Mermithida</taxon>
        <taxon>Mermithoidea</taxon>
        <taxon>Mermithidae</taxon>
        <taxon>Romanomermis</taxon>
    </lineage>
</organism>
<dbReference type="WBParaSite" id="nRc.2.0.1.t38394-RA">
    <property type="protein sequence ID" value="nRc.2.0.1.t38394-RA"/>
    <property type="gene ID" value="nRc.2.0.1.g38394"/>
</dbReference>
<dbReference type="AlphaFoldDB" id="A0A915KHT0"/>
<feature type="region of interest" description="Disordered" evidence="1">
    <location>
        <begin position="68"/>
        <end position="90"/>
    </location>
</feature>
<accession>A0A915KHT0</accession>
<keyword evidence="2" id="KW-1185">Reference proteome</keyword>
<name>A0A915KHT0_ROMCU</name>
<proteinExistence type="predicted"/>
<reference evidence="3" key="1">
    <citation type="submission" date="2022-11" db="UniProtKB">
        <authorList>
            <consortium name="WormBaseParasite"/>
        </authorList>
    </citation>
    <scope>IDENTIFICATION</scope>
</reference>